<feature type="domain" description="Glycosyl transferase family 1" evidence="1">
    <location>
        <begin position="188"/>
        <end position="352"/>
    </location>
</feature>
<feature type="domain" description="Glycosyltransferase subfamily 4-like N-terminal" evidence="2">
    <location>
        <begin position="22"/>
        <end position="178"/>
    </location>
</feature>
<dbReference type="PANTHER" id="PTHR12526">
    <property type="entry name" value="GLYCOSYLTRANSFERASE"/>
    <property type="match status" value="1"/>
</dbReference>
<dbReference type="Proteomes" id="UP001162891">
    <property type="component" value="Chromosome"/>
</dbReference>
<dbReference type="SUPFAM" id="SSF53756">
    <property type="entry name" value="UDP-Glycosyltransferase/glycogen phosphorylase"/>
    <property type="match status" value="1"/>
</dbReference>
<dbReference type="Pfam" id="PF00534">
    <property type="entry name" value="Glycos_transf_1"/>
    <property type="match status" value="1"/>
</dbReference>
<reference evidence="4" key="1">
    <citation type="journal article" date="2022" name="Int. J. Syst. Evol. Microbiol.">
        <title>Anaeromyxobacter oryzae sp. nov., Anaeromyxobacter diazotrophicus sp. nov. and Anaeromyxobacter paludicola sp. nov., isolated from paddy soils.</title>
        <authorList>
            <person name="Itoh H."/>
            <person name="Xu Z."/>
            <person name="Mise K."/>
            <person name="Masuda Y."/>
            <person name="Ushijima N."/>
            <person name="Hayakawa C."/>
            <person name="Shiratori Y."/>
            <person name="Senoo K."/>
        </authorList>
    </citation>
    <scope>NUCLEOTIDE SEQUENCE [LARGE SCALE GENOMIC DNA]</scope>
    <source>
        <strain evidence="4">Red232</strain>
    </source>
</reference>
<evidence type="ECO:0000313" key="3">
    <source>
        <dbReference type="EMBL" id="BDG06321.1"/>
    </source>
</evidence>
<dbReference type="InterPro" id="IPR028098">
    <property type="entry name" value="Glyco_trans_4-like_N"/>
</dbReference>
<keyword evidence="4" id="KW-1185">Reference proteome</keyword>
<dbReference type="Pfam" id="PF13439">
    <property type="entry name" value="Glyco_transf_4"/>
    <property type="match status" value="1"/>
</dbReference>
<accession>A0ABN6MZN5</accession>
<sequence>MTALDAGARRLRVLQIIPNLGVGGAQRMLAHLATHLDRTACEVSVLSLYDPSGTAIARELTARGIAVEHLGKRPGLDPRVWPRLSRALRRIQPDVLHTHLPVLHYTLPWGLGPFRGRFVHTVHTVAEQDAAWMPGRAAHALAFRAGVAPVAICEFVASTIARVYGVRPRAVIPNGIPVRTFATPTVSRERWRAANRVPADAIAFACVARLAPPKNTEGLLEAFAALDARDAVLLLAGDGPLEAELRARARRSGVEDRVHFLGARADVPDLLAASDVFVLPSSWEGHPLSVMEAMAAGAAVVATAVGGVPELVRHGETGLLVPPADGPALASALRQLYADSAQRARLGRAARQVAAERFDASLMAARYADLYRELMTARAAWPSIAR</sequence>
<keyword evidence="3" id="KW-0808">Transferase</keyword>
<dbReference type="EMBL" id="AP025591">
    <property type="protein sequence ID" value="BDG06321.1"/>
    <property type="molecule type" value="Genomic_DNA"/>
</dbReference>
<evidence type="ECO:0000259" key="1">
    <source>
        <dbReference type="Pfam" id="PF00534"/>
    </source>
</evidence>
<evidence type="ECO:0000313" key="4">
    <source>
        <dbReference type="Proteomes" id="UP001162891"/>
    </source>
</evidence>
<dbReference type="InterPro" id="IPR001296">
    <property type="entry name" value="Glyco_trans_1"/>
</dbReference>
<proteinExistence type="predicted"/>
<dbReference type="GO" id="GO:0016740">
    <property type="term" value="F:transferase activity"/>
    <property type="evidence" value="ECO:0007669"/>
    <property type="project" value="UniProtKB-KW"/>
</dbReference>
<name>A0ABN6MZN5_9BACT</name>
<protein>
    <submittedName>
        <fullName evidence="3">Glycosyl transferase family 1</fullName>
    </submittedName>
</protein>
<dbReference type="PANTHER" id="PTHR12526:SF635">
    <property type="entry name" value="GLYCOSYL TRANSFERASE GROUP 1"/>
    <property type="match status" value="1"/>
</dbReference>
<evidence type="ECO:0000259" key="2">
    <source>
        <dbReference type="Pfam" id="PF13439"/>
    </source>
</evidence>
<gene>
    <name evidence="3" type="ORF">AMOR_53170</name>
</gene>
<organism evidence="3 4">
    <name type="scientific">Anaeromyxobacter oryzae</name>
    <dbReference type="NCBI Taxonomy" id="2918170"/>
    <lineage>
        <taxon>Bacteria</taxon>
        <taxon>Pseudomonadati</taxon>
        <taxon>Myxococcota</taxon>
        <taxon>Myxococcia</taxon>
        <taxon>Myxococcales</taxon>
        <taxon>Cystobacterineae</taxon>
        <taxon>Anaeromyxobacteraceae</taxon>
        <taxon>Anaeromyxobacter</taxon>
    </lineage>
</organism>
<dbReference type="RefSeq" id="WP_248355766.1">
    <property type="nucleotide sequence ID" value="NZ_AP025591.1"/>
</dbReference>
<dbReference type="Gene3D" id="3.40.50.2000">
    <property type="entry name" value="Glycogen Phosphorylase B"/>
    <property type="match status" value="2"/>
</dbReference>